<protein>
    <recommendedName>
        <fullName evidence="5">Arginyl-tRNA synthetase</fullName>
    </recommendedName>
</protein>
<dbReference type="PANTHER" id="PTHR11956">
    <property type="entry name" value="ARGINYL-TRNA SYNTHETASE"/>
    <property type="match status" value="1"/>
</dbReference>
<keyword evidence="2 6" id="KW-0547">Nucleotide-binding</keyword>
<dbReference type="GO" id="GO:0004814">
    <property type="term" value="F:arginine-tRNA ligase activity"/>
    <property type="evidence" value="ECO:0007669"/>
    <property type="project" value="InterPro"/>
</dbReference>
<dbReference type="Pfam" id="PF03485">
    <property type="entry name" value="Arg_tRNA_synt_N"/>
    <property type="match status" value="1"/>
</dbReference>
<keyword evidence="3 6" id="KW-0067">ATP-binding</keyword>
<evidence type="ECO:0000256" key="3">
    <source>
        <dbReference type="ARBA" id="ARBA00022840"/>
    </source>
</evidence>
<dbReference type="GO" id="GO:0005737">
    <property type="term" value="C:cytoplasm"/>
    <property type="evidence" value="ECO:0007669"/>
    <property type="project" value="InterPro"/>
</dbReference>
<dbReference type="PROSITE" id="PS00178">
    <property type="entry name" value="AA_TRNA_LIGASE_I"/>
    <property type="match status" value="1"/>
</dbReference>
<dbReference type="InterPro" id="IPR001412">
    <property type="entry name" value="aa-tRNA-synth_I_CS"/>
</dbReference>
<dbReference type="SUPFAM" id="SSF55190">
    <property type="entry name" value="Arginyl-tRNA synthetase (ArgRS), N-terminal 'additional' domain"/>
    <property type="match status" value="1"/>
</dbReference>
<dbReference type="AlphaFoldDB" id="A0A2C6KLD9"/>
<evidence type="ECO:0000256" key="4">
    <source>
        <dbReference type="ARBA" id="ARBA00023146"/>
    </source>
</evidence>
<evidence type="ECO:0000313" key="8">
    <source>
        <dbReference type="EMBL" id="PHJ21300.1"/>
    </source>
</evidence>
<evidence type="ECO:0000256" key="2">
    <source>
        <dbReference type="ARBA" id="ARBA00022741"/>
    </source>
</evidence>
<dbReference type="InterPro" id="IPR035684">
    <property type="entry name" value="ArgRS_core"/>
</dbReference>
<dbReference type="SMART" id="SM01016">
    <property type="entry name" value="Arg_tRNA_synt_N"/>
    <property type="match status" value="1"/>
</dbReference>
<dbReference type="InterPro" id="IPR036695">
    <property type="entry name" value="Arg-tRNA-synth_N_sf"/>
</dbReference>
<evidence type="ECO:0000256" key="1">
    <source>
        <dbReference type="ARBA" id="ARBA00022598"/>
    </source>
</evidence>
<keyword evidence="4 6" id="KW-0030">Aminoacyl-tRNA synthetase</keyword>
<dbReference type="PRINTS" id="PR01038">
    <property type="entry name" value="TRNASYNTHARG"/>
</dbReference>
<dbReference type="PANTHER" id="PTHR11956:SF5">
    <property type="entry name" value="ARGININE--TRNA LIGASE, CYTOPLASMIC"/>
    <property type="match status" value="1"/>
</dbReference>
<keyword evidence="6" id="KW-0648">Protein biosynthesis</keyword>
<dbReference type="OrthoDB" id="68056at2759"/>
<sequence length="151" mass="16589">MQTLNSQVKAAFRRAVSAAFPSVDHTPIISSSKFGDFQCNSAMVLFKQSGKDALGVSSPKEAGEKILENLKNEKLFSNMQSSPQGFVTVDISPQWIAEDVENHILTQKEEDCLKLPDKPKLKVLVDFSSPNVAKEMHVGHLRSTIIGESIC</sequence>
<dbReference type="Proteomes" id="UP000221165">
    <property type="component" value="Unassembled WGS sequence"/>
</dbReference>
<comment type="similarity">
    <text evidence="6">Belongs to the class-I aminoacyl-tRNA synthetase family.</text>
</comment>
<evidence type="ECO:0000259" key="7">
    <source>
        <dbReference type="SMART" id="SM01016"/>
    </source>
</evidence>
<dbReference type="InterPro" id="IPR014729">
    <property type="entry name" value="Rossmann-like_a/b/a_fold"/>
</dbReference>
<evidence type="ECO:0000256" key="5">
    <source>
        <dbReference type="ARBA" id="ARBA00033033"/>
    </source>
</evidence>
<feature type="non-terminal residue" evidence="8">
    <location>
        <position position="151"/>
    </location>
</feature>
<gene>
    <name evidence="8" type="ORF">CSUI_004846</name>
</gene>
<dbReference type="SUPFAM" id="SSF52374">
    <property type="entry name" value="Nucleotidylyl transferase"/>
    <property type="match status" value="1"/>
</dbReference>
<dbReference type="Gene3D" id="3.40.50.620">
    <property type="entry name" value="HUPs"/>
    <property type="match status" value="1"/>
</dbReference>
<dbReference type="Pfam" id="PF00750">
    <property type="entry name" value="tRNA-synt_1d"/>
    <property type="match status" value="1"/>
</dbReference>
<dbReference type="GO" id="GO:0005524">
    <property type="term" value="F:ATP binding"/>
    <property type="evidence" value="ECO:0007669"/>
    <property type="project" value="UniProtKB-KW"/>
</dbReference>
<comment type="caution">
    <text evidence="8">The sequence shown here is derived from an EMBL/GenBank/DDBJ whole genome shotgun (WGS) entry which is preliminary data.</text>
</comment>
<evidence type="ECO:0000256" key="6">
    <source>
        <dbReference type="RuleBase" id="RU363038"/>
    </source>
</evidence>
<organism evidence="8 9">
    <name type="scientific">Cystoisospora suis</name>
    <dbReference type="NCBI Taxonomy" id="483139"/>
    <lineage>
        <taxon>Eukaryota</taxon>
        <taxon>Sar</taxon>
        <taxon>Alveolata</taxon>
        <taxon>Apicomplexa</taxon>
        <taxon>Conoidasida</taxon>
        <taxon>Coccidia</taxon>
        <taxon>Eucoccidiorida</taxon>
        <taxon>Eimeriorina</taxon>
        <taxon>Sarcocystidae</taxon>
        <taxon>Cystoisospora</taxon>
    </lineage>
</organism>
<reference evidence="8 9" key="1">
    <citation type="journal article" date="2017" name="Int. J. Parasitol.">
        <title>The genome of the protozoan parasite Cystoisospora suis and a reverse vaccinology approach to identify vaccine candidates.</title>
        <authorList>
            <person name="Palmieri N."/>
            <person name="Shrestha A."/>
            <person name="Ruttkowski B."/>
            <person name="Beck T."/>
            <person name="Vogl C."/>
            <person name="Tomley F."/>
            <person name="Blake D.P."/>
            <person name="Joachim A."/>
        </authorList>
    </citation>
    <scope>NUCLEOTIDE SEQUENCE [LARGE SCALE GENOMIC DNA]</scope>
    <source>
        <strain evidence="8 9">Wien I</strain>
    </source>
</reference>
<keyword evidence="9" id="KW-1185">Reference proteome</keyword>
<dbReference type="EMBL" id="MIGC01002319">
    <property type="protein sequence ID" value="PHJ21300.1"/>
    <property type="molecule type" value="Genomic_DNA"/>
</dbReference>
<dbReference type="Gene3D" id="3.30.1360.70">
    <property type="entry name" value="Arginyl tRNA synthetase N-terminal domain"/>
    <property type="match status" value="1"/>
</dbReference>
<dbReference type="VEuPathDB" id="ToxoDB:CSUI_004846"/>
<dbReference type="InterPro" id="IPR001278">
    <property type="entry name" value="Arg-tRNA-ligase"/>
</dbReference>
<dbReference type="InterPro" id="IPR005148">
    <property type="entry name" value="Arg-tRNA-synth_N"/>
</dbReference>
<dbReference type="GO" id="GO:0006420">
    <property type="term" value="P:arginyl-tRNA aminoacylation"/>
    <property type="evidence" value="ECO:0007669"/>
    <property type="project" value="InterPro"/>
</dbReference>
<dbReference type="RefSeq" id="XP_067922984.1">
    <property type="nucleotide sequence ID" value="XM_068065027.1"/>
</dbReference>
<proteinExistence type="inferred from homology"/>
<feature type="domain" description="Arginyl tRNA synthetase N-terminal" evidence="7">
    <location>
        <begin position="6"/>
        <end position="91"/>
    </location>
</feature>
<dbReference type="GeneID" id="94428238"/>
<evidence type="ECO:0000313" key="9">
    <source>
        <dbReference type="Proteomes" id="UP000221165"/>
    </source>
</evidence>
<name>A0A2C6KLD9_9APIC</name>
<accession>A0A2C6KLD9</accession>
<keyword evidence="1 6" id="KW-0436">Ligase</keyword>